<dbReference type="EMBL" id="JACHJD010000034">
    <property type="protein sequence ID" value="MBB5109661.1"/>
    <property type="molecule type" value="Genomic_DNA"/>
</dbReference>
<dbReference type="RefSeq" id="WP_184926615.1">
    <property type="nucleotide sequence ID" value="NZ_BMSQ01000041.1"/>
</dbReference>
<dbReference type="InterPro" id="IPR027417">
    <property type="entry name" value="P-loop_NTPase"/>
</dbReference>
<dbReference type="Proteomes" id="UP000549009">
    <property type="component" value="Unassembled WGS sequence"/>
</dbReference>
<gene>
    <name evidence="1" type="ORF">FHS40_008791</name>
</gene>
<organism evidence="1 2">
    <name type="scientific">Streptomyces spectabilis</name>
    <dbReference type="NCBI Taxonomy" id="68270"/>
    <lineage>
        <taxon>Bacteria</taxon>
        <taxon>Bacillati</taxon>
        <taxon>Actinomycetota</taxon>
        <taxon>Actinomycetes</taxon>
        <taxon>Kitasatosporales</taxon>
        <taxon>Streptomycetaceae</taxon>
        <taxon>Streptomyces</taxon>
    </lineage>
</organism>
<evidence type="ECO:0000313" key="2">
    <source>
        <dbReference type="Proteomes" id="UP000549009"/>
    </source>
</evidence>
<keyword evidence="1" id="KW-0808">Transferase</keyword>
<dbReference type="GO" id="GO:0016301">
    <property type="term" value="F:kinase activity"/>
    <property type="evidence" value="ECO:0007669"/>
    <property type="project" value="UniProtKB-KW"/>
</dbReference>
<keyword evidence="1" id="KW-0418">Kinase</keyword>
<proteinExistence type="predicted"/>
<name>A0A7W8EZ83_STRST</name>
<dbReference type="AlphaFoldDB" id="A0A7W8EZ83"/>
<accession>A0A7W8EZ83</accession>
<dbReference type="SUPFAM" id="SSF52540">
    <property type="entry name" value="P-loop containing nucleoside triphosphate hydrolases"/>
    <property type="match status" value="1"/>
</dbReference>
<sequence length="78" mass="8917">MLFLDISPAEAARRTGLRGGSRELHESHAQYERFREHYRTTLREHAADTGVRVQVLPVDGLSKEEVMDGVLHRIHVLV</sequence>
<reference evidence="1 2" key="1">
    <citation type="submission" date="2020-08" db="EMBL/GenBank/DDBJ databases">
        <title>Genomic Encyclopedia of Type Strains, Phase III (KMG-III): the genomes of soil and plant-associated and newly described type strains.</title>
        <authorList>
            <person name="Whitman W."/>
        </authorList>
    </citation>
    <scope>NUCLEOTIDE SEQUENCE [LARGE SCALE GENOMIC DNA]</scope>
    <source>
        <strain evidence="1 2">CECT 3146</strain>
    </source>
</reference>
<evidence type="ECO:0000313" key="1">
    <source>
        <dbReference type="EMBL" id="MBB5109661.1"/>
    </source>
</evidence>
<protein>
    <submittedName>
        <fullName evidence="1">Thymidylate kinase</fullName>
    </submittedName>
</protein>
<comment type="caution">
    <text evidence="1">The sequence shown here is derived from an EMBL/GenBank/DDBJ whole genome shotgun (WGS) entry which is preliminary data.</text>
</comment>
<keyword evidence="2" id="KW-1185">Reference proteome</keyword>
<dbReference type="Gene3D" id="3.40.50.300">
    <property type="entry name" value="P-loop containing nucleotide triphosphate hydrolases"/>
    <property type="match status" value="1"/>
</dbReference>